<keyword evidence="3" id="KW-0812">Transmembrane</keyword>
<reference evidence="4 5" key="1">
    <citation type="submission" date="2022-06" db="EMBL/GenBank/DDBJ databases">
        <authorList>
            <person name="Xuan X."/>
        </authorList>
    </citation>
    <scope>NUCLEOTIDE SEQUENCE [LARGE SCALE GENOMIC DNA]</scope>
    <source>
        <strain evidence="4 5">2V75</strain>
    </source>
</reference>
<keyword evidence="3" id="KW-0472">Membrane</keyword>
<keyword evidence="5" id="KW-1185">Reference proteome</keyword>
<keyword evidence="3" id="KW-1133">Transmembrane helix</keyword>
<name>A0ABT1B0M4_9FLAO</name>
<feature type="compositionally biased region" description="Basic residues" evidence="2">
    <location>
        <begin position="1"/>
        <end position="11"/>
    </location>
</feature>
<dbReference type="InterPro" id="IPR011990">
    <property type="entry name" value="TPR-like_helical_dom_sf"/>
</dbReference>
<evidence type="ECO:0000313" key="4">
    <source>
        <dbReference type="EMBL" id="MCO5725452.1"/>
    </source>
</evidence>
<evidence type="ECO:0000256" key="1">
    <source>
        <dbReference type="PROSITE-ProRule" id="PRU00339"/>
    </source>
</evidence>
<dbReference type="Proteomes" id="UP001206312">
    <property type="component" value="Unassembled WGS sequence"/>
</dbReference>
<organism evidence="4 5">
    <name type="scientific">Robiginitalea marina</name>
    <dbReference type="NCBI Taxonomy" id="2954105"/>
    <lineage>
        <taxon>Bacteria</taxon>
        <taxon>Pseudomonadati</taxon>
        <taxon>Bacteroidota</taxon>
        <taxon>Flavobacteriia</taxon>
        <taxon>Flavobacteriales</taxon>
        <taxon>Flavobacteriaceae</taxon>
        <taxon>Robiginitalea</taxon>
    </lineage>
</organism>
<dbReference type="Gene3D" id="1.25.40.10">
    <property type="entry name" value="Tetratricopeptide repeat domain"/>
    <property type="match status" value="1"/>
</dbReference>
<evidence type="ECO:0000256" key="3">
    <source>
        <dbReference type="SAM" id="Phobius"/>
    </source>
</evidence>
<keyword evidence="1" id="KW-0802">TPR repeat</keyword>
<dbReference type="RefSeq" id="WP_252741826.1">
    <property type="nucleotide sequence ID" value="NZ_JAMXIB010000009.1"/>
</dbReference>
<dbReference type="SUPFAM" id="SSF48452">
    <property type="entry name" value="TPR-like"/>
    <property type="match status" value="1"/>
</dbReference>
<comment type="caution">
    <text evidence="4">The sequence shown here is derived from an EMBL/GenBank/DDBJ whole genome shotgun (WGS) entry which is preliminary data.</text>
</comment>
<feature type="repeat" description="TPR" evidence="1">
    <location>
        <begin position="168"/>
        <end position="201"/>
    </location>
</feature>
<feature type="compositionally biased region" description="Basic and acidic residues" evidence="2">
    <location>
        <begin position="12"/>
        <end position="24"/>
    </location>
</feature>
<proteinExistence type="predicted"/>
<evidence type="ECO:0000256" key="2">
    <source>
        <dbReference type="SAM" id="MobiDB-lite"/>
    </source>
</evidence>
<dbReference type="SMART" id="SM00028">
    <property type="entry name" value="TPR"/>
    <property type="match status" value="2"/>
</dbReference>
<sequence>MATYKKRGYKPKTREEEQELDMRESTTAEVFNTLDSSASKTEQWVSRNQTYILGVIGVIAVGVLAYLGYQQFIQNPREDSASNELFYPLQYFTQAQQNPAQADSLYTLALEGAEGKYGLLDIVEEYSGTRAANLARYAAGVSYMKLNQYQDAISFLEGFNSDDALLGPIGQGNIGDAFMQLGQPKDALGYYEKAFKEDQNNFTTPLYLHKAGIAALELGQKDKALKYFQRIGDEFPQSAQATGVEAYIAMAQKGN</sequence>
<accession>A0ABT1B0M4</accession>
<gene>
    <name evidence="4" type="ORF">NG653_11335</name>
</gene>
<evidence type="ECO:0000313" key="5">
    <source>
        <dbReference type="Proteomes" id="UP001206312"/>
    </source>
</evidence>
<dbReference type="PROSITE" id="PS50005">
    <property type="entry name" value="TPR"/>
    <property type="match status" value="1"/>
</dbReference>
<feature type="transmembrane region" description="Helical" evidence="3">
    <location>
        <begin position="50"/>
        <end position="69"/>
    </location>
</feature>
<dbReference type="InterPro" id="IPR019734">
    <property type="entry name" value="TPR_rpt"/>
</dbReference>
<protein>
    <submittedName>
        <fullName evidence="4">Tetratricopeptide repeat protein</fullName>
    </submittedName>
</protein>
<dbReference type="EMBL" id="JAMXIB010000009">
    <property type="protein sequence ID" value="MCO5725452.1"/>
    <property type="molecule type" value="Genomic_DNA"/>
</dbReference>
<feature type="region of interest" description="Disordered" evidence="2">
    <location>
        <begin position="1"/>
        <end position="24"/>
    </location>
</feature>
<dbReference type="Pfam" id="PF14559">
    <property type="entry name" value="TPR_19"/>
    <property type="match status" value="1"/>
</dbReference>